<name>A0A016WT58_9BILA</name>
<dbReference type="EMBL" id="JARK01000115">
    <property type="protein sequence ID" value="EYC42845.1"/>
    <property type="molecule type" value="Genomic_DNA"/>
</dbReference>
<reference evidence="3" key="1">
    <citation type="journal article" date="2015" name="Nat. Genet.">
        <title>The genome and transcriptome of the zoonotic hookworm Ancylostoma ceylanicum identify infection-specific gene families.</title>
        <authorList>
            <person name="Schwarz E.M."/>
            <person name="Hu Y."/>
            <person name="Antoshechkin I."/>
            <person name="Miller M.M."/>
            <person name="Sternberg P.W."/>
            <person name="Aroian R.V."/>
        </authorList>
    </citation>
    <scope>NUCLEOTIDE SEQUENCE</scope>
    <source>
        <strain evidence="3">HY135</strain>
    </source>
</reference>
<accession>A0A016WT58</accession>
<feature type="compositionally biased region" description="Polar residues" evidence="1">
    <location>
        <begin position="1"/>
        <end position="16"/>
    </location>
</feature>
<comment type="caution">
    <text evidence="2">The sequence shown here is derived from an EMBL/GenBank/DDBJ whole genome shotgun (WGS) entry which is preliminary data.</text>
</comment>
<keyword evidence="3" id="KW-1185">Reference proteome</keyword>
<proteinExistence type="predicted"/>
<feature type="region of interest" description="Disordered" evidence="1">
    <location>
        <begin position="1"/>
        <end position="32"/>
    </location>
</feature>
<protein>
    <submittedName>
        <fullName evidence="2">Uncharacterized protein</fullName>
    </submittedName>
</protein>
<evidence type="ECO:0000256" key="1">
    <source>
        <dbReference type="SAM" id="MobiDB-lite"/>
    </source>
</evidence>
<sequence>MLLRFTSTTNQLSAWSAGSKDSEPGTSSQSPRIAPVISAAKLFRLICQPTASRTKATFQKKTCGDEFDADFNCS</sequence>
<dbReference type="AlphaFoldDB" id="A0A016WT58"/>
<evidence type="ECO:0000313" key="3">
    <source>
        <dbReference type="Proteomes" id="UP000024635"/>
    </source>
</evidence>
<organism evidence="2 3">
    <name type="scientific">Ancylostoma ceylanicum</name>
    <dbReference type="NCBI Taxonomy" id="53326"/>
    <lineage>
        <taxon>Eukaryota</taxon>
        <taxon>Metazoa</taxon>
        <taxon>Ecdysozoa</taxon>
        <taxon>Nematoda</taxon>
        <taxon>Chromadorea</taxon>
        <taxon>Rhabditida</taxon>
        <taxon>Rhabditina</taxon>
        <taxon>Rhabditomorpha</taxon>
        <taxon>Strongyloidea</taxon>
        <taxon>Ancylostomatidae</taxon>
        <taxon>Ancylostomatinae</taxon>
        <taxon>Ancylostoma</taxon>
    </lineage>
</organism>
<evidence type="ECO:0000313" key="2">
    <source>
        <dbReference type="EMBL" id="EYC42845.1"/>
    </source>
</evidence>
<gene>
    <name evidence="2" type="primary">Acey_s0515.g2781</name>
    <name evidence="2" type="ORF">Y032_0515g2781</name>
</gene>
<dbReference type="Proteomes" id="UP000024635">
    <property type="component" value="Unassembled WGS sequence"/>
</dbReference>